<accession>A0AA91ICI7</accession>
<sequence>MMRAPTHILDLPDGWTADFEIVRTLHGSYAGIARLSLSGVQKCALVITQQLTWDGAFERACARAAHFVREWISSARE</sequence>
<dbReference type="AlphaFoldDB" id="A0AA91ICI7"/>
<reference evidence="1 2" key="1">
    <citation type="submission" date="2016-03" db="EMBL/GenBank/DDBJ databases">
        <title>Genome sequence of Variovorax paradoxus KB5.</title>
        <authorList>
            <person name="Jeong H."/>
            <person name="Hong C.E."/>
            <person name="Jo S.H."/>
            <person name="Park J.M."/>
        </authorList>
    </citation>
    <scope>NUCLEOTIDE SEQUENCE [LARGE SCALE GENOMIC DNA]</scope>
    <source>
        <strain evidence="1 2">KB5</strain>
    </source>
</reference>
<organism evidence="1 2">
    <name type="scientific">Variovorax paradoxus</name>
    <dbReference type="NCBI Taxonomy" id="34073"/>
    <lineage>
        <taxon>Bacteria</taxon>
        <taxon>Pseudomonadati</taxon>
        <taxon>Pseudomonadota</taxon>
        <taxon>Betaproteobacteria</taxon>
        <taxon>Burkholderiales</taxon>
        <taxon>Comamonadaceae</taxon>
        <taxon>Variovorax</taxon>
    </lineage>
</organism>
<evidence type="ECO:0000313" key="2">
    <source>
        <dbReference type="Proteomes" id="UP000077852"/>
    </source>
</evidence>
<evidence type="ECO:0000313" key="1">
    <source>
        <dbReference type="EMBL" id="OAK66179.1"/>
    </source>
</evidence>
<dbReference type="EMBL" id="LVHG01000027">
    <property type="protein sequence ID" value="OAK66179.1"/>
    <property type="molecule type" value="Genomic_DNA"/>
</dbReference>
<proteinExistence type="predicted"/>
<name>A0AA91ICI7_VARPD</name>
<comment type="caution">
    <text evidence="1">The sequence shown here is derived from an EMBL/GenBank/DDBJ whole genome shotgun (WGS) entry which is preliminary data.</text>
</comment>
<dbReference type="Proteomes" id="UP000077852">
    <property type="component" value="Unassembled WGS sequence"/>
</dbReference>
<dbReference type="RefSeq" id="WP_081266766.1">
    <property type="nucleotide sequence ID" value="NZ_LVHG01000027.1"/>
</dbReference>
<gene>
    <name evidence="1" type="ORF">A3K87_09975</name>
</gene>
<protein>
    <submittedName>
        <fullName evidence="1">Uncharacterized protein</fullName>
    </submittedName>
</protein>